<protein>
    <recommendedName>
        <fullName evidence="4">DUF885 domain-containing protein</fullName>
    </recommendedName>
</protein>
<proteinExistence type="predicted"/>
<reference evidence="2 3" key="1">
    <citation type="journal article" date="2015" name="Microbiome">
        <title>Genomic resolution of linkages in carbon, nitrogen, and sulfur cycling among widespread estuary sediment bacteria.</title>
        <authorList>
            <person name="Baker B.J."/>
            <person name="Lazar C.S."/>
            <person name="Teske A.P."/>
            <person name="Dick G.J."/>
        </authorList>
    </citation>
    <scope>NUCLEOTIDE SEQUENCE [LARGE SCALE GENOMIC DNA]</scope>
    <source>
        <strain evidence="2">SM23_60</strain>
    </source>
</reference>
<evidence type="ECO:0000313" key="3">
    <source>
        <dbReference type="Proteomes" id="UP000051096"/>
    </source>
</evidence>
<dbReference type="Proteomes" id="UP000051096">
    <property type="component" value="Unassembled WGS sequence"/>
</dbReference>
<feature type="signal peptide" evidence="1">
    <location>
        <begin position="1"/>
        <end position="22"/>
    </location>
</feature>
<evidence type="ECO:0008006" key="4">
    <source>
        <dbReference type="Google" id="ProtNLM"/>
    </source>
</evidence>
<dbReference type="AlphaFoldDB" id="A0A0S8GKE2"/>
<dbReference type="EMBL" id="LJUO01000036">
    <property type="protein sequence ID" value="KPK72284.1"/>
    <property type="molecule type" value="Genomic_DNA"/>
</dbReference>
<organism evidence="2 3">
    <name type="scientific">candidate division WOR_3 bacterium SM23_60</name>
    <dbReference type="NCBI Taxonomy" id="1703780"/>
    <lineage>
        <taxon>Bacteria</taxon>
        <taxon>Bacteria division WOR-3</taxon>
    </lineage>
</organism>
<sequence length="599" mass="69845">MTKAACKYILLFLVLTTSGYCAESQQRPHDIETLFRNFFVEYIELRPETGSAIGLPPSYGIKVRHDELDDESESGIMKVYTLYRKYYDWLGEYDRTRLSKSQRVAFDVLAWFLENELSGEKFGNHTYIIHPLFGFHNSFVALMTQHHQIRDNTDAEDYIARLNKVENKVLQLIQRLGVQKKNGIIPPLYIVENYLRSLNDFIQVPYEENVLYTSFLSRLRSQETISNGTKARLCGQVLDELKNSVYPAYAELIKEVSAVRQVADRKAGVWKLPDGNEYYRYCLRTHTTTDMAPEDIYDLGLKEVERIQLALIEQFKKLGITGSDRFVDLLNKYMTSTSNTENERYFFPATEEGRIQTLLVYQAIIDSMQTRLPLMFSKIPRAKVHVMRVPAFKEKTIGTYYQPPKLDGSEQGIFYANLSYQHRKSDMKALAYHEAVPGHHLQIALEQEQSEARIFKTLFFFTGYVEGWALYAEKLAEEKGFYDNTHSLIGYLRSELFRALRLVIDTGIHHKRWTREQAYTYLLDNLGWSDYSQIDRYIVWPGQACAYKVGELKILQLREHAKEILGDRFDIKEFHEAVLHYGSVPLDVLEQLVNDYIQY</sequence>
<name>A0A0S8GKE2_UNCW3</name>
<dbReference type="PANTHER" id="PTHR33361:SF2">
    <property type="entry name" value="DUF885 DOMAIN-CONTAINING PROTEIN"/>
    <property type="match status" value="1"/>
</dbReference>
<accession>A0A0S8GKE2</accession>
<dbReference type="PANTHER" id="PTHR33361">
    <property type="entry name" value="GLR0591 PROTEIN"/>
    <property type="match status" value="1"/>
</dbReference>
<gene>
    <name evidence="2" type="ORF">AMJ87_05235</name>
</gene>
<dbReference type="PATRIC" id="fig|1703780.3.peg.2378"/>
<keyword evidence="1" id="KW-0732">Signal</keyword>
<dbReference type="Pfam" id="PF05960">
    <property type="entry name" value="DUF885"/>
    <property type="match status" value="1"/>
</dbReference>
<feature type="chain" id="PRO_5006646968" description="DUF885 domain-containing protein" evidence="1">
    <location>
        <begin position="23"/>
        <end position="599"/>
    </location>
</feature>
<evidence type="ECO:0000313" key="2">
    <source>
        <dbReference type="EMBL" id="KPK72284.1"/>
    </source>
</evidence>
<comment type="caution">
    <text evidence="2">The sequence shown here is derived from an EMBL/GenBank/DDBJ whole genome shotgun (WGS) entry which is preliminary data.</text>
</comment>
<dbReference type="InterPro" id="IPR010281">
    <property type="entry name" value="DUF885"/>
</dbReference>
<evidence type="ECO:0000256" key="1">
    <source>
        <dbReference type="SAM" id="SignalP"/>
    </source>
</evidence>